<keyword evidence="3" id="KW-0328">Glycosyltransferase</keyword>
<dbReference type="SUPFAM" id="SSF54106">
    <property type="entry name" value="LysM domain"/>
    <property type="match status" value="1"/>
</dbReference>
<dbReference type="Pfam" id="PF01476">
    <property type="entry name" value="LysM"/>
    <property type="match status" value="1"/>
</dbReference>
<dbReference type="PROSITE" id="PS51782">
    <property type="entry name" value="LYSM"/>
    <property type="match status" value="1"/>
</dbReference>
<dbReference type="SMART" id="SM00257">
    <property type="entry name" value="LysM"/>
    <property type="match status" value="1"/>
</dbReference>
<dbReference type="SUPFAM" id="SSF141523">
    <property type="entry name" value="L,D-transpeptidase catalytic domain-like"/>
    <property type="match status" value="1"/>
</dbReference>
<dbReference type="RefSeq" id="WP_230494769.1">
    <property type="nucleotide sequence ID" value="NZ_CAKJTG010000001.1"/>
</dbReference>
<dbReference type="GO" id="GO:0016757">
    <property type="term" value="F:glycosyltransferase activity"/>
    <property type="evidence" value="ECO:0007669"/>
    <property type="project" value="UniProtKB-KW"/>
</dbReference>
<evidence type="ECO:0000256" key="2">
    <source>
        <dbReference type="ARBA" id="ARBA00005992"/>
    </source>
</evidence>
<evidence type="ECO:0000313" key="13">
    <source>
        <dbReference type="Proteomes" id="UP000789845"/>
    </source>
</evidence>
<dbReference type="Proteomes" id="UP000789845">
    <property type="component" value="Unassembled WGS sequence"/>
</dbReference>
<evidence type="ECO:0000256" key="4">
    <source>
        <dbReference type="ARBA" id="ARBA00022679"/>
    </source>
</evidence>
<feature type="active site" description="Nucleophile" evidence="9">
    <location>
        <position position="140"/>
    </location>
</feature>
<evidence type="ECO:0000259" key="10">
    <source>
        <dbReference type="PROSITE" id="PS51782"/>
    </source>
</evidence>
<sequence length="164" mass="17857">MIHTVKPGESLALIAANYRINFQKLLSANPAITNPNMIFVGQRIEIPGLQDPTSIPYSIRVSLGQRQLTLLNNGRVVKTFPIAVGKMLTHTPLGEYVIVNREPNPGGPFGVLWLSLSRRGYGIHGTNNPSSIGKAVSHGCIRMHNKDVLELASMVPNGTRVVIQ</sequence>
<dbReference type="InterPro" id="IPR036779">
    <property type="entry name" value="LysM_dom_sf"/>
</dbReference>
<comment type="similarity">
    <text evidence="2">Belongs to the YkuD family.</text>
</comment>
<dbReference type="InterPro" id="IPR005490">
    <property type="entry name" value="LD_TPept_cat_dom"/>
</dbReference>
<keyword evidence="7 9" id="KW-0573">Peptidoglycan synthesis</keyword>
<evidence type="ECO:0000259" key="11">
    <source>
        <dbReference type="PROSITE" id="PS52029"/>
    </source>
</evidence>
<evidence type="ECO:0000256" key="5">
    <source>
        <dbReference type="ARBA" id="ARBA00022801"/>
    </source>
</evidence>
<evidence type="ECO:0000256" key="9">
    <source>
        <dbReference type="PROSITE-ProRule" id="PRU01373"/>
    </source>
</evidence>
<name>A0A9C7G6J0_9BACI</name>
<dbReference type="InterPro" id="IPR038063">
    <property type="entry name" value="Transpep_catalytic_dom"/>
</dbReference>
<keyword evidence="4 12" id="KW-0808">Transferase</keyword>
<evidence type="ECO:0000256" key="1">
    <source>
        <dbReference type="ARBA" id="ARBA00004752"/>
    </source>
</evidence>
<dbReference type="Gene3D" id="2.40.440.10">
    <property type="entry name" value="L,D-transpeptidase catalytic domain-like"/>
    <property type="match status" value="1"/>
</dbReference>
<dbReference type="InterPro" id="IPR050979">
    <property type="entry name" value="LD-transpeptidase"/>
</dbReference>
<dbReference type="Pfam" id="PF03734">
    <property type="entry name" value="YkuD"/>
    <property type="match status" value="1"/>
</dbReference>
<dbReference type="InterPro" id="IPR018392">
    <property type="entry name" value="LysM"/>
</dbReference>
<dbReference type="CDD" id="cd00118">
    <property type="entry name" value="LysM"/>
    <property type="match status" value="1"/>
</dbReference>
<evidence type="ECO:0000256" key="3">
    <source>
        <dbReference type="ARBA" id="ARBA00022676"/>
    </source>
</evidence>
<dbReference type="GO" id="GO:0008360">
    <property type="term" value="P:regulation of cell shape"/>
    <property type="evidence" value="ECO:0007669"/>
    <property type="project" value="UniProtKB-UniRule"/>
</dbReference>
<dbReference type="GO" id="GO:0071555">
    <property type="term" value="P:cell wall organization"/>
    <property type="evidence" value="ECO:0007669"/>
    <property type="project" value="UniProtKB-UniRule"/>
</dbReference>
<dbReference type="EMBL" id="CAKJTG010000001">
    <property type="protein sequence ID" value="CAG9606485.1"/>
    <property type="molecule type" value="Genomic_DNA"/>
</dbReference>
<evidence type="ECO:0000313" key="12">
    <source>
        <dbReference type="EMBL" id="CAG9606485.1"/>
    </source>
</evidence>
<evidence type="ECO:0000256" key="6">
    <source>
        <dbReference type="ARBA" id="ARBA00022960"/>
    </source>
</evidence>
<dbReference type="PANTHER" id="PTHR30582">
    <property type="entry name" value="L,D-TRANSPEPTIDASE"/>
    <property type="match status" value="1"/>
</dbReference>
<reference evidence="12" key="1">
    <citation type="submission" date="2021-10" db="EMBL/GenBank/DDBJ databases">
        <authorList>
            <person name="Criscuolo A."/>
        </authorList>
    </citation>
    <scope>NUCLEOTIDE SEQUENCE</scope>
    <source>
        <strain evidence="12">CIP111885</strain>
    </source>
</reference>
<evidence type="ECO:0000256" key="7">
    <source>
        <dbReference type="ARBA" id="ARBA00022984"/>
    </source>
</evidence>
<dbReference type="Gene3D" id="3.10.350.10">
    <property type="entry name" value="LysM domain"/>
    <property type="match status" value="1"/>
</dbReference>
<dbReference type="GO" id="GO:0018104">
    <property type="term" value="P:peptidoglycan-protein cross-linking"/>
    <property type="evidence" value="ECO:0007669"/>
    <property type="project" value="TreeGrafter"/>
</dbReference>
<dbReference type="GO" id="GO:0071972">
    <property type="term" value="F:peptidoglycan L,D-transpeptidase activity"/>
    <property type="evidence" value="ECO:0007669"/>
    <property type="project" value="TreeGrafter"/>
</dbReference>
<feature type="domain" description="LysM" evidence="10">
    <location>
        <begin position="1"/>
        <end position="46"/>
    </location>
</feature>
<comment type="pathway">
    <text evidence="1 9">Cell wall biogenesis; peptidoglycan biosynthesis.</text>
</comment>
<dbReference type="GO" id="GO:0005576">
    <property type="term" value="C:extracellular region"/>
    <property type="evidence" value="ECO:0007669"/>
    <property type="project" value="TreeGrafter"/>
</dbReference>
<evidence type="ECO:0000256" key="8">
    <source>
        <dbReference type="ARBA" id="ARBA00023316"/>
    </source>
</evidence>
<organism evidence="12 13">
    <name type="scientific">Pseudoneobacillus rhizosphaerae</name>
    <dbReference type="NCBI Taxonomy" id="2880968"/>
    <lineage>
        <taxon>Bacteria</taxon>
        <taxon>Bacillati</taxon>
        <taxon>Bacillota</taxon>
        <taxon>Bacilli</taxon>
        <taxon>Bacillales</taxon>
        <taxon>Bacillaceae</taxon>
        <taxon>Pseudoneobacillus</taxon>
    </lineage>
</organism>
<gene>
    <name evidence="12" type="primary">ykuD</name>
    <name evidence="12" type="ORF">NEOCIP111885_00173</name>
</gene>
<comment type="caution">
    <text evidence="12">The sequence shown here is derived from an EMBL/GenBank/DDBJ whole genome shotgun (WGS) entry which is preliminary data.</text>
</comment>
<proteinExistence type="inferred from homology"/>
<keyword evidence="13" id="KW-1185">Reference proteome</keyword>
<dbReference type="PANTHER" id="PTHR30582:SF24">
    <property type="entry name" value="L,D-TRANSPEPTIDASE ERFK_SRFK-RELATED"/>
    <property type="match status" value="1"/>
</dbReference>
<keyword evidence="6 9" id="KW-0133">Cell shape</keyword>
<feature type="active site" description="Proton donor/acceptor" evidence="9">
    <location>
        <position position="124"/>
    </location>
</feature>
<feature type="domain" description="L,D-TPase catalytic" evidence="11">
    <location>
        <begin position="57"/>
        <end position="164"/>
    </location>
</feature>
<accession>A0A9C7G6J0</accession>
<dbReference type="CDD" id="cd16913">
    <property type="entry name" value="YkuD_like"/>
    <property type="match status" value="1"/>
</dbReference>
<keyword evidence="8 9" id="KW-0961">Cell wall biogenesis/degradation</keyword>
<keyword evidence="5" id="KW-0378">Hydrolase</keyword>
<protein>
    <submittedName>
        <fullName evidence="12">L,D-transpeptidase YkuD</fullName>
        <ecNumber evidence="12">2.-.-.-</ecNumber>
    </submittedName>
</protein>
<dbReference type="EC" id="2.-.-.-" evidence="12"/>
<dbReference type="AlphaFoldDB" id="A0A9C7G6J0"/>
<dbReference type="PROSITE" id="PS52029">
    <property type="entry name" value="LD_TPASE"/>
    <property type="match status" value="1"/>
</dbReference>